<evidence type="ECO:0000256" key="2">
    <source>
        <dbReference type="SAM" id="SignalP"/>
    </source>
</evidence>
<sequence length="460" mass="50046">MRLTGAAAYAAASIVLAATTAVVVAVSADKDVVFAPKMTRTTSRATYTGKLMDAARPTPNSRLLHTSRHLEDDNDLDLSSYSIKFEKCQNVKQYAYQQNDNNNNNDDTVLETKKFVIFRLCPEGGSSSSSSGSSSASASCSSCESNYGEYIVDMDTYLQATVQHKQEEQEQYCEACDECADAAAAANDDAAAAADDDGGGRRHLRSHRLLTNVDCDTCYATCQNIDNMEANGYADASEYIQCEKVYENENKNIVYYAGAVCTNYGTRIKVGLFTDEDCINYDSNAAVDQYIKNQNGYNVKLSYHLLKQTFVSDACVASCAVAAEDGNDDDGNANVAETAEVCQNLYEASGKCESPNGFTSGMSSSSNYEVQLNNEEIVCDYISNIYAGHYDENGEVTADSKGTLTIFGGRKTVKNTTTRISGGQKFTLSFFTIGTIGLVSYALLLRRKLARANKEPFFRS</sequence>
<dbReference type="AlphaFoldDB" id="A0ABD3N3H2"/>
<proteinExistence type="predicted"/>
<feature type="chain" id="PRO_5044751933" evidence="2">
    <location>
        <begin position="26"/>
        <end position="460"/>
    </location>
</feature>
<keyword evidence="1" id="KW-0472">Membrane</keyword>
<feature type="signal peptide" evidence="2">
    <location>
        <begin position="1"/>
        <end position="25"/>
    </location>
</feature>
<organism evidence="3 4">
    <name type="scientific">Discostella pseudostelligera</name>
    <dbReference type="NCBI Taxonomy" id="259834"/>
    <lineage>
        <taxon>Eukaryota</taxon>
        <taxon>Sar</taxon>
        <taxon>Stramenopiles</taxon>
        <taxon>Ochrophyta</taxon>
        <taxon>Bacillariophyta</taxon>
        <taxon>Coscinodiscophyceae</taxon>
        <taxon>Thalassiosirophycidae</taxon>
        <taxon>Stephanodiscales</taxon>
        <taxon>Stephanodiscaceae</taxon>
        <taxon>Discostella</taxon>
    </lineage>
</organism>
<evidence type="ECO:0000313" key="4">
    <source>
        <dbReference type="Proteomes" id="UP001530293"/>
    </source>
</evidence>
<evidence type="ECO:0000256" key="1">
    <source>
        <dbReference type="SAM" id="Phobius"/>
    </source>
</evidence>
<dbReference type="EMBL" id="JALLBG020000062">
    <property type="protein sequence ID" value="KAL3768756.1"/>
    <property type="molecule type" value="Genomic_DNA"/>
</dbReference>
<gene>
    <name evidence="3" type="ORF">ACHAWU_006857</name>
</gene>
<keyword evidence="1" id="KW-0812">Transmembrane</keyword>
<protein>
    <submittedName>
        <fullName evidence="3">Uncharacterized protein</fullName>
    </submittedName>
</protein>
<accession>A0ABD3N3H2</accession>
<keyword evidence="1" id="KW-1133">Transmembrane helix</keyword>
<dbReference type="Proteomes" id="UP001530293">
    <property type="component" value="Unassembled WGS sequence"/>
</dbReference>
<name>A0ABD3N3H2_9STRA</name>
<keyword evidence="2" id="KW-0732">Signal</keyword>
<feature type="transmembrane region" description="Helical" evidence="1">
    <location>
        <begin position="426"/>
        <end position="445"/>
    </location>
</feature>
<reference evidence="3 4" key="1">
    <citation type="submission" date="2024-10" db="EMBL/GenBank/DDBJ databases">
        <title>Updated reference genomes for cyclostephanoid diatoms.</title>
        <authorList>
            <person name="Roberts W.R."/>
            <person name="Alverson A.J."/>
        </authorList>
    </citation>
    <scope>NUCLEOTIDE SEQUENCE [LARGE SCALE GENOMIC DNA]</scope>
    <source>
        <strain evidence="3 4">AJA232-27</strain>
    </source>
</reference>
<keyword evidence="4" id="KW-1185">Reference proteome</keyword>
<evidence type="ECO:0000313" key="3">
    <source>
        <dbReference type="EMBL" id="KAL3768756.1"/>
    </source>
</evidence>
<comment type="caution">
    <text evidence="3">The sequence shown here is derived from an EMBL/GenBank/DDBJ whole genome shotgun (WGS) entry which is preliminary data.</text>
</comment>